<keyword evidence="3" id="KW-0732">Signal</keyword>
<evidence type="ECO:0000256" key="1">
    <source>
        <dbReference type="ARBA" id="ARBA00011073"/>
    </source>
</evidence>
<dbReference type="InterPro" id="IPR037045">
    <property type="entry name" value="S8pro/Inhibitor_I9_sf"/>
</dbReference>
<evidence type="ECO:0000256" key="2">
    <source>
        <dbReference type="ARBA" id="ARBA00022670"/>
    </source>
</evidence>
<proteinExistence type="inferred from homology"/>
<organism evidence="13 14">
    <name type="scientific">Streptomyces griseiscabiei</name>
    <dbReference type="NCBI Taxonomy" id="2993540"/>
    <lineage>
        <taxon>Bacteria</taxon>
        <taxon>Bacillati</taxon>
        <taxon>Actinomycetota</taxon>
        <taxon>Actinomycetes</taxon>
        <taxon>Kitasatosporales</taxon>
        <taxon>Streptomycetaceae</taxon>
        <taxon>Streptomyces</taxon>
    </lineage>
</organism>
<gene>
    <name evidence="13" type="ORF">PV517_21300</name>
</gene>
<dbReference type="PROSITE" id="PS51892">
    <property type="entry name" value="SUBTILASE"/>
    <property type="match status" value="1"/>
</dbReference>
<feature type="domain" description="Subtilisin-like protease fibronectin type-III" evidence="12">
    <location>
        <begin position="713"/>
        <end position="808"/>
    </location>
</feature>
<dbReference type="EMBL" id="JARAVY010000008">
    <property type="protein sequence ID" value="MDX2911224.1"/>
    <property type="molecule type" value="Genomic_DNA"/>
</dbReference>
<dbReference type="Proteomes" id="UP001271723">
    <property type="component" value="Unassembled WGS sequence"/>
</dbReference>
<keyword evidence="4 6" id="KW-0378">Hydrolase</keyword>
<dbReference type="RefSeq" id="WP_267299645.1">
    <property type="nucleotide sequence ID" value="NZ_JAGJBZ010000002.1"/>
</dbReference>
<dbReference type="SUPFAM" id="SSF52743">
    <property type="entry name" value="Subtilisin-like"/>
    <property type="match status" value="1"/>
</dbReference>
<dbReference type="Pfam" id="PF02225">
    <property type="entry name" value="PA"/>
    <property type="match status" value="1"/>
</dbReference>
<dbReference type="Pfam" id="PF00082">
    <property type="entry name" value="Peptidase_S8"/>
    <property type="match status" value="1"/>
</dbReference>
<dbReference type="Gene3D" id="2.60.40.2310">
    <property type="match status" value="1"/>
</dbReference>
<dbReference type="Pfam" id="PF17766">
    <property type="entry name" value="fn3_6"/>
    <property type="match status" value="1"/>
</dbReference>
<comment type="caution">
    <text evidence="13">The sequence shown here is derived from an EMBL/GenBank/DDBJ whole genome shotgun (WGS) entry which is preliminary data.</text>
</comment>
<dbReference type="InterPro" id="IPR003137">
    <property type="entry name" value="PA_domain"/>
</dbReference>
<feature type="domain" description="Inhibitor I9" evidence="11">
    <location>
        <begin position="58"/>
        <end position="118"/>
    </location>
</feature>
<sequence length="1013" mass="105571">MAPAHAGPVGTPGDAEARMYVVKLDEPPVATYQGGLKGLARTAPSPGNRLKAGTNAVKAYVRHLDNRRDEVLDDVPGVRKSYEYNYALNGFAAKLTPRQVARLSATPGVLSLTPDKAASLPPAPGRPGSPAVAWDARTPATARGDQPRPGRSVPDAEGRAAGAKGSTDTADGSLPPPEIPRFLGLDGEKGLWSKLGGPERAGEGTIIGVMDTGIDPTNPMLTPLSEPRPDADAIAKKWHGTCDAGDDPAHKVTCNNKLIGAQWFREGVPDPTPEDIPSPWDLDSHGTHTATTAAGNHDTPVELPDYGMRGTVSGMAPAARVAAYKVCWHDGCWDTDTTAAIDKAVADGVDVISFSIGGALTTSTSMDAMFNAARAGVFVSAAAGNSGPETADNTAPWITTVAAETHDSGYTSTLVLGDGRRFTNVRLPSPSVPTAPLVSAGDARRPDADAAQATLCAPGTLDPAKVKGRIVMCDRGGVAIWDKGREIADGGGVGMAVANTSTSAQEFFPNDYVVPTAHLSQEDGKAVREYATGAGATGEFVSGTVRVRAPQITSFSSGGPDPYSGGDLLKPDIAAPGHLVLAGIVPDDESGSRDRLGFADGTSMATPHISGLAALLKQLHPDWSPMAVKSALMTTATATDNEGRPIGRDGAGTATPLDYGAGSPRAALAADPGLVYDSTSADWTSYLCGLRLLPTAGVGDDTCGTSRPIDPSDLNHPSIAVGDLSARQTVTRTVTNVGKDTATYSATLQTPPGYEAHITPRRLTVAPGDSATYRVTFTRTDAAYGTFSYGSLTWSDAHSHHRVTSPIALRAARIAAPAEIALTGERSTQLTVRTEWKGELTARAELYGDERITGTLTGEDQDFLSNPHAGDAAAKIPVHVPEGAPFTRVGVDAADHVPGSKVFLAVFDQNGGRLPSGDYADLPPGDYDVYVVQYDTPEGTDSQQYTLRLWKVGQTAPAVRPTVTPATRSVTPAARSRLTVKWSDAARGERYVGLIEYGDGSRPEGLTKLAVTR</sequence>
<feature type="domain" description="Peptidase S8/S53" evidence="9">
    <location>
        <begin position="202"/>
        <end position="648"/>
    </location>
</feature>
<keyword evidence="2 6" id="KW-0645">Protease</keyword>
<evidence type="ECO:0000259" key="9">
    <source>
        <dbReference type="Pfam" id="PF00082"/>
    </source>
</evidence>
<feature type="active site" description="Charge relay system" evidence="6">
    <location>
        <position position="603"/>
    </location>
</feature>
<feature type="region of interest" description="Disordered" evidence="8">
    <location>
        <begin position="111"/>
        <end position="182"/>
    </location>
</feature>
<dbReference type="PRINTS" id="PR00723">
    <property type="entry name" value="SUBTILISIN"/>
</dbReference>
<dbReference type="InterPro" id="IPR015500">
    <property type="entry name" value="Peptidase_S8_subtilisin-rel"/>
</dbReference>
<comment type="similarity">
    <text evidence="1 6 7">Belongs to the peptidase S8 family.</text>
</comment>
<dbReference type="PROSITE" id="PS00136">
    <property type="entry name" value="SUBTILASE_ASP"/>
    <property type="match status" value="1"/>
</dbReference>
<dbReference type="InterPro" id="IPR023827">
    <property type="entry name" value="Peptidase_S8_Asp-AS"/>
</dbReference>
<evidence type="ECO:0000259" key="10">
    <source>
        <dbReference type="Pfam" id="PF02225"/>
    </source>
</evidence>
<dbReference type="PANTHER" id="PTHR10795">
    <property type="entry name" value="PROPROTEIN CONVERTASE SUBTILISIN/KEXIN"/>
    <property type="match status" value="1"/>
</dbReference>
<dbReference type="Gene3D" id="3.40.50.200">
    <property type="entry name" value="Peptidase S8/S53 domain"/>
    <property type="match status" value="1"/>
</dbReference>
<dbReference type="InterPro" id="IPR000209">
    <property type="entry name" value="Peptidase_S8/S53_dom"/>
</dbReference>
<evidence type="ECO:0000256" key="4">
    <source>
        <dbReference type="ARBA" id="ARBA00022801"/>
    </source>
</evidence>
<feature type="domain" description="PA" evidence="10">
    <location>
        <begin position="434"/>
        <end position="526"/>
    </location>
</feature>
<keyword evidence="14" id="KW-1185">Reference proteome</keyword>
<protein>
    <submittedName>
        <fullName evidence="13">S8 family serine peptidase</fullName>
    </submittedName>
</protein>
<dbReference type="CDD" id="cd02120">
    <property type="entry name" value="PA_subtilisin_like"/>
    <property type="match status" value="1"/>
</dbReference>
<dbReference type="InterPro" id="IPR010259">
    <property type="entry name" value="S8pro/Inhibitor_I9"/>
</dbReference>
<dbReference type="Pfam" id="PF05922">
    <property type="entry name" value="Inhibitor_I9"/>
    <property type="match status" value="1"/>
</dbReference>
<keyword evidence="5 6" id="KW-0720">Serine protease</keyword>
<evidence type="ECO:0000256" key="8">
    <source>
        <dbReference type="SAM" id="MobiDB-lite"/>
    </source>
</evidence>
<reference evidence="13 14" key="1">
    <citation type="journal article" date="2023" name="Microb. Genom.">
        <title>Mesoterricola silvestris gen. nov., sp. nov., Mesoterricola sediminis sp. nov., Geothrix oryzae sp. nov., Geothrix edaphica sp. nov., Geothrix rubra sp. nov., and Geothrix limicola sp. nov., six novel members of Acidobacteriota isolated from soils.</title>
        <authorList>
            <person name="Weisberg A.J."/>
            <person name="Pearce E."/>
            <person name="Kramer C.G."/>
            <person name="Chang J.H."/>
            <person name="Clarke C.R."/>
        </authorList>
    </citation>
    <scope>NUCLEOTIDE SEQUENCE [LARGE SCALE GENOMIC DNA]</scope>
    <source>
        <strain evidence="13 14">NRRL_B-2795</strain>
    </source>
</reference>
<evidence type="ECO:0000313" key="13">
    <source>
        <dbReference type="EMBL" id="MDX2911224.1"/>
    </source>
</evidence>
<evidence type="ECO:0000256" key="5">
    <source>
        <dbReference type="ARBA" id="ARBA00022825"/>
    </source>
</evidence>
<dbReference type="PROSITE" id="PS00138">
    <property type="entry name" value="SUBTILASE_SER"/>
    <property type="match status" value="1"/>
</dbReference>
<evidence type="ECO:0000256" key="6">
    <source>
        <dbReference type="PROSITE-ProRule" id="PRU01240"/>
    </source>
</evidence>
<accession>A0ABU4L624</accession>
<dbReference type="Gene3D" id="3.50.30.30">
    <property type="match status" value="1"/>
</dbReference>
<dbReference type="InterPro" id="IPR045051">
    <property type="entry name" value="SBT"/>
</dbReference>
<dbReference type="Gene3D" id="3.30.70.80">
    <property type="entry name" value="Peptidase S8 propeptide/proteinase inhibitor I9"/>
    <property type="match status" value="1"/>
</dbReference>
<evidence type="ECO:0000259" key="11">
    <source>
        <dbReference type="Pfam" id="PF05922"/>
    </source>
</evidence>
<name>A0ABU4L624_9ACTN</name>
<feature type="active site" description="Charge relay system" evidence="6">
    <location>
        <position position="285"/>
    </location>
</feature>
<evidence type="ECO:0000256" key="7">
    <source>
        <dbReference type="RuleBase" id="RU003355"/>
    </source>
</evidence>
<dbReference type="InterPro" id="IPR036852">
    <property type="entry name" value="Peptidase_S8/S53_dom_sf"/>
</dbReference>
<evidence type="ECO:0000256" key="3">
    <source>
        <dbReference type="ARBA" id="ARBA00022729"/>
    </source>
</evidence>
<feature type="active site" description="Charge relay system" evidence="6">
    <location>
        <position position="211"/>
    </location>
</feature>
<dbReference type="InterPro" id="IPR023828">
    <property type="entry name" value="Peptidase_S8_Ser-AS"/>
</dbReference>
<evidence type="ECO:0000313" key="14">
    <source>
        <dbReference type="Proteomes" id="UP001271723"/>
    </source>
</evidence>
<evidence type="ECO:0000259" key="12">
    <source>
        <dbReference type="Pfam" id="PF17766"/>
    </source>
</evidence>
<dbReference type="InterPro" id="IPR041469">
    <property type="entry name" value="Subtilisin-like_FN3"/>
</dbReference>